<dbReference type="GO" id="GO:0005524">
    <property type="term" value="F:ATP binding"/>
    <property type="evidence" value="ECO:0007669"/>
    <property type="project" value="UniProtKB-KW"/>
</dbReference>
<comment type="similarity">
    <text evidence="1">Belongs to the AAA ATPase family.</text>
</comment>
<dbReference type="PANTHER" id="PTHR23077:SF171">
    <property type="entry name" value="NUCLEAR VALOSIN-CONTAINING PROTEIN-LIKE"/>
    <property type="match status" value="1"/>
</dbReference>
<dbReference type="STRING" id="133381.A0A2T9ZCW8"/>
<dbReference type="GO" id="GO:0016887">
    <property type="term" value="F:ATP hydrolysis activity"/>
    <property type="evidence" value="ECO:0007669"/>
    <property type="project" value="InterPro"/>
</dbReference>
<evidence type="ECO:0000313" key="6">
    <source>
        <dbReference type="Proteomes" id="UP000245609"/>
    </source>
</evidence>
<keyword evidence="2" id="KW-0547">Nucleotide-binding</keyword>
<dbReference type="InterPro" id="IPR041569">
    <property type="entry name" value="AAA_lid_3"/>
</dbReference>
<dbReference type="Pfam" id="PF17862">
    <property type="entry name" value="AAA_lid_3"/>
    <property type="match status" value="1"/>
</dbReference>
<dbReference type="InterPro" id="IPR003959">
    <property type="entry name" value="ATPase_AAA_core"/>
</dbReference>
<dbReference type="InterPro" id="IPR027417">
    <property type="entry name" value="P-loop_NTPase"/>
</dbReference>
<reference evidence="5 6" key="1">
    <citation type="journal article" date="2018" name="MBio">
        <title>Comparative Genomics Reveals the Core Gene Toolbox for the Fungus-Insect Symbiosis.</title>
        <authorList>
            <person name="Wang Y."/>
            <person name="Stata M."/>
            <person name="Wang W."/>
            <person name="Stajich J.E."/>
            <person name="White M.M."/>
            <person name="Moncalvo J.M."/>
        </authorList>
    </citation>
    <scope>NUCLEOTIDE SEQUENCE [LARGE SCALE GENOMIC DNA]</scope>
    <source>
        <strain evidence="5 6">SC-DP-2</strain>
    </source>
</reference>
<accession>A0A2T9ZCW8</accession>
<keyword evidence="6" id="KW-1185">Reference proteome</keyword>
<name>A0A2T9ZCW8_9FUNG</name>
<organism evidence="5 6">
    <name type="scientific">Smittium megazygosporum</name>
    <dbReference type="NCBI Taxonomy" id="133381"/>
    <lineage>
        <taxon>Eukaryota</taxon>
        <taxon>Fungi</taxon>
        <taxon>Fungi incertae sedis</taxon>
        <taxon>Zoopagomycota</taxon>
        <taxon>Kickxellomycotina</taxon>
        <taxon>Harpellomycetes</taxon>
        <taxon>Harpellales</taxon>
        <taxon>Legeriomycetaceae</taxon>
        <taxon>Smittium</taxon>
    </lineage>
</organism>
<dbReference type="OrthoDB" id="27435at2759"/>
<dbReference type="SMART" id="SM00382">
    <property type="entry name" value="AAA"/>
    <property type="match status" value="2"/>
</dbReference>
<sequence length="488" mass="54732">MDFEDILYRCTLELGGAEKYISQLLKKLLEFEYFHRIHFKEQALLELEQHNKTTIGTISPQTLKSFPFSKGVMLCGEPGCGKSKLALTVSKFSGFEYSATNCISFFKSDLGASERAMFDSFHTDNKSIKILIIENIDILFGNGKATTNRMSSVSNYLVRSNRLDTVINISISTAKQREQVFEIMTKSLPINKEIHSDLIKNVVFQAHGFSASDLQNLCLQAFFEFNKRLNGDDSNKTRPNHLEIEDFLKALTTVKPSTLGEYTTKIPKVFFSDIYGLNTAINDLMSSVVRPLKNIDKYENIGIEPPRGILIHGPPGVGKSMLSYAITNELKINSIFVDSTDLRSMVVGQSEKAIQRLFEKARSTSPCLLVFDHFEMLARCRNHYSTSEGGSNRIVTSLLTVTDKVDDIDPALIRPGRIDVAIKLDLPDKISRISILEGVLKKIPNQISKQYLEAVAEKTQGWNGSELFNICQLAAMVSLRNDPDLSKI</sequence>
<dbReference type="Gene3D" id="1.10.8.60">
    <property type="match status" value="2"/>
</dbReference>
<evidence type="ECO:0000313" key="5">
    <source>
        <dbReference type="EMBL" id="PVV02443.1"/>
    </source>
</evidence>
<evidence type="ECO:0000256" key="1">
    <source>
        <dbReference type="ARBA" id="ARBA00006914"/>
    </source>
</evidence>
<feature type="domain" description="AAA+ ATPase" evidence="4">
    <location>
        <begin position="305"/>
        <end position="428"/>
    </location>
</feature>
<keyword evidence="3" id="KW-0067">ATP-binding</keyword>
<dbReference type="AlphaFoldDB" id="A0A2T9ZCW8"/>
<evidence type="ECO:0000256" key="3">
    <source>
        <dbReference type="ARBA" id="ARBA00022840"/>
    </source>
</evidence>
<dbReference type="SUPFAM" id="SSF52540">
    <property type="entry name" value="P-loop containing nucleoside triphosphate hydrolases"/>
    <property type="match status" value="2"/>
</dbReference>
<dbReference type="Proteomes" id="UP000245609">
    <property type="component" value="Unassembled WGS sequence"/>
</dbReference>
<proteinExistence type="inferred from homology"/>
<feature type="domain" description="AAA+ ATPase" evidence="4">
    <location>
        <begin position="68"/>
        <end position="235"/>
    </location>
</feature>
<dbReference type="EMBL" id="MBFS01000461">
    <property type="protein sequence ID" value="PVV02443.1"/>
    <property type="molecule type" value="Genomic_DNA"/>
</dbReference>
<dbReference type="InterPro" id="IPR003593">
    <property type="entry name" value="AAA+_ATPase"/>
</dbReference>
<gene>
    <name evidence="5" type="ORF">BB560_003104</name>
</gene>
<comment type="caution">
    <text evidence="5">The sequence shown here is derived from an EMBL/GenBank/DDBJ whole genome shotgun (WGS) entry which is preliminary data.</text>
</comment>
<protein>
    <recommendedName>
        <fullName evidence="4">AAA+ ATPase domain-containing protein</fullName>
    </recommendedName>
</protein>
<dbReference type="PANTHER" id="PTHR23077">
    <property type="entry name" value="AAA-FAMILY ATPASE"/>
    <property type="match status" value="1"/>
</dbReference>
<evidence type="ECO:0000256" key="2">
    <source>
        <dbReference type="ARBA" id="ARBA00022741"/>
    </source>
</evidence>
<dbReference type="InterPro" id="IPR050168">
    <property type="entry name" value="AAA_ATPase_domain"/>
</dbReference>
<dbReference type="Pfam" id="PF00004">
    <property type="entry name" value="AAA"/>
    <property type="match status" value="2"/>
</dbReference>
<dbReference type="Gene3D" id="3.40.50.300">
    <property type="entry name" value="P-loop containing nucleotide triphosphate hydrolases"/>
    <property type="match status" value="2"/>
</dbReference>
<evidence type="ECO:0000259" key="4">
    <source>
        <dbReference type="SMART" id="SM00382"/>
    </source>
</evidence>